<accession>A0A4P6M560</accession>
<dbReference type="Proteomes" id="UP000289794">
    <property type="component" value="Chromosome"/>
</dbReference>
<dbReference type="PANTHER" id="PTHR39453">
    <property type="entry name" value="PHOSPHATE PROPANOYLTRANSFERASE"/>
    <property type="match status" value="1"/>
</dbReference>
<dbReference type="Pfam" id="PF06130">
    <property type="entry name" value="PTAC"/>
    <property type="match status" value="1"/>
</dbReference>
<evidence type="ECO:0000256" key="2">
    <source>
        <dbReference type="ARBA" id="ARBA00007342"/>
    </source>
</evidence>
<evidence type="ECO:0000256" key="7">
    <source>
        <dbReference type="ARBA" id="ARBA00022833"/>
    </source>
</evidence>
<keyword evidence="6" id="KW-0479">Metal-binding</keyword>
<dbReference type="GO" id="GO:0046872">
    <property type="term" value="F:metal ion binding"/>
    <property type="evidence" value="ECO:0007669"/>
    <property type="project" value="UniProtKB-KW"/>
</dbReference>
<gene>
    <name evidence="11" type="primary">pduL_2</name>
    <name evidence="12" type="synonym">pduL</name>
    <name evidence="12" type="ORF">E5259_12160</name>
    <name evidence="11" type="ORF">PMF13cell1_04113</name>
</gene>
<dbReference type="NCBIfam" id="NF011652">
    <property type="entry name" value="PRK15070.1"/>
    <property type="match status" value="1"/>
</dbReference>
<evidence type="ECO:0000313" key="14">
    <source>
        <dbReference type="Proteomes" id="UP000515789"/>
    </source>
</evidence>
<dbReference type="GO" id="GO:0016747">
    <property type="term" value="F:acyltransferase activity, transferring groups other than amino-acyl groups"/>
    <property type="evidence" value="ECO:0007669"/>
    <property type="project" value="InterPro"/>
</dbReference>
<keyword evidence="8 10" id="KW-0012">Acyltransferase</keyword>
<evidence type="ECO:0000256" key="5">
    <source>
        <dbReference type="ARBA" id="ARBA00022679"/>
    </source>
</evidence>
<reference evidence="12 14" key="2">
    <citation type="submission" date="2019-04" db="EMBL/GenBank/DDBJ databases">
        <authorList>
            <person name="Schori C."/>
            <person name="Ahrens C."/>
        </authorList>
    </citation>
    <scope>NUCLEOTIDE SEQUENCE [LARGE SCALE GENOMIC DNA]</scope>
    <source>
        <strain evidence="12 14">DSM 2950</strain>
    </source>
</reference>
<dbReference type="EMBL" id="CP039126">
    <property type="protein sequence ID" value="QMW78289.1"/>
    <property type="molecule type" value="Genomic_DNA"/>
</dbReference>
<organism evidence="11 13">
    <name type="scientific">Blautia producta</name>
    <dbReference type="NCBI Taxonomy" id="33035"/>
    <lineage>
        <taxon>Bacteria</taxon>
        <taxon>Bacillati</taxon>
        <taxon>Bacillota</taxon>
        <taxon>Clostridia</taxon>
        <taxon>Lachnospirales</taxon>
        <taxon>Lachnospiraceae</taxon>
        <taxon>Blautia</taxon>
    </lineage>
</organism>
<evidence type="ECO:0000256" key="4">
    <source>
        <dbReference type="ARBA" id="ARBA00020837"/>
    </source>
</evidence>
<keyword evidence="7" id="KW-0862">Zinc</keyword>
<dbReference type="UniPathway" id="UPA00621"/>
<comment type="catalytic activity">
    <reaction evidence="9 10">
        <text>propanoyl-CoA + phosphate = propanoyl phosphate + CoA</text>
        <dbReference type="Rhea" id="RHEA:28046"/>
        <dbReference type="ChEBI" id="CHEBI:43474"/>
        <dbReference type="ChEBI" id="CHEBI:57287"/>
        <dbReference type="ChEBI" id="CHEBI:57392"/>
        <dbReference type="ChEBI" id="CHEBI:58933"/>
        <dbReference type="EC" id="2.3.1.222"/>
    </reaction>
</comment>
<evidence type="ECO:0000256" key="6">
    <source>
        <dbReference type="ARBA" id="ARBA00022723"/>
    </source>
</evidence>
<reference evidence="11 13" key="1">
    <citation type="submission" date="2019-01" db="EMBL/GenBank/DDBJ databases">
        <title>PMF-metabolizing Aryl O-demethylase.</title>
        <authorList>
            <person name="Kim M."/>
        </authorList>
    </citation>
    <scope>NUCLEOTIDE SEQUENCE [LARGE SCALE GENOMIC DNA]</scope>
    <source>
        <strain evidence="11 13">PMF1</strain>
    </source>
</reference>
<evidence type="ECO:0000313" key="12">
    <source>
        <dbReference type="EMBL" id="QMW78289.1"/>
    </source>
</evidence>
<evidence type="ECO:0000313" key="11">
    <source>
        <dbReference type="EMBL" id="QBE98547.1"/>
    </source>
</evidence>
<dbReference type="Proteomes" id="UP000515789">
    <property type="component" value="Chromosome"/>
</dbReference>
<dbReference type="GeneID" id="75050795"/>
<name>A0A4P6M560_9FIRM</name>
<evidence type="ECO:0000256" key="8">
    <source>
        <dbReference type="ARBA" id="ARBA00023315"/>
    </source>
</evidence>
<evidence type="ECO:0000256" key="9">
    <source>
        <dbReference type="ARBA" id="ARBA00047589"/>
    </source>
</evidence>
<dbReference type="InterPro" id="IPR008300">
    <property type="entry name" value="PTAC"/>
</dbReference>
<comment type="similarity">
    <text evidence="2 10">Belongs to the PduL family.</text>
</comment>
<dbReference type="PANTHER" id="PTHR39453:SF1">
    <property type="entry name" value="PHOSPHATE PROPANOYLTRANSFERASE"/>
    <property type="match status" value="1"/>
</dbReference>
<protein>
    <recommendedName>
        <fullName evidence="4 10">Phosphate propanoyltransferase</fullName>
        <ecNumber evidence="3 10">2.3.1.222</ecNumber>
    </recommendedName>
</protein>
<evidence type="ECO:0000256" key="10">
    <source>
        <dbReference type="PIRNR" id="PIRNR010130"/>
    </source>
</evidence>
<evidence type="ECO:0000256" key="1">
    <source>
        <dbReference type="ARBA" id="ARBA00001947"/>
    </source>
</evidence>
<dbReference type="EC" id="2.3.1.222" evidence="3 10"/>
<dbReference type="GO" id="GO:0051144">
    <property type="term" value="P:1,2-propanediol catabolic process"/>
    <property type="evidence" value="ECO:0007669"/>
    <property type="project" value="UniProtKB-UniPathway"/>
</dbReference>
<proteinExistence type="inferred from homology"/>
<comment type="cofactor">
    <cofactor evidence="1">
        <name>Zn(2+)</name>
        <dbReference type="ChEBI" id="CHEBI:29105"/>
    </cofactor>
</comment>
<evidence type="ECO:0000313" key="13">
    <source>
        <dbReference type="Proteomes" id="UP000289794"/>
    </source>
</evidence>
<keyword evidence="5 10" id="KW-0808">Transferase</keyword>
<evidence type="ECO:0000256" key="3">
    <source>
        <dbReference type="ARBA" id="ARBA00012206"/>
    </source>
</evidence>
<dbReference type="PIRSF" id="PIRSF010130">
    <property type="entry name" value="PduL"/>
    <property type="match status" value="1"/>
</dbReference>
<dbReference type="KEGG" id="bpro:PMF13cell1_04113"/>
<dbReference type="EMBL" id="CP035945">
    <property type="protein sequence ID" value="QBE98547.1"/>
    <property type="molecule type" value="Genomic_DNA"/>
</dbReference>
<comment type="function">
    <text evidence="10">Involved in 1,2-propanediol (1,2-PD) degradation by catalyzing the conversion of propanoyl-CoA to propanoyl-phosphate.</text>
</comment>
<dbReference type="NCBIfam" id="NF040837">
    <property type="entry name" value="BMC_EutD_Gpos"/>
    <property type="match status" value="1"/>
</dbReference>
<sequence>MNVEVEAVVEAVVRELKDKMMVEVEASGRHVHLCREDVERLFGSGYKLTKVRDLSQPGQYVCKERVSLTGPKGTIHNVVILGPERKETQAEVSMTDTLVLGIRPPVRLSGDIADTPGITISNGSRQIVTDKGVIIAKRHMHITPEDAARLHVKDREVLKIKVYGSRPVIFEDTIARVSSEFRTYVHIDYDEANACGFEKGTFCRIVR</sequence>
<dbReference type="AlphaFoldDB" id="A0A4P6M560"/>
<dbReference type="RefSeq" id="WP_018598054.1">
    <property type="nucleotide sequence ID" value="NZ_AP031416.1"/>
</dbReference>
<comment type="pathway">
    <text evidence="10">Polyol metabolism; 1,2-propanediol degradation.</text>
</comment>